<feature type="transmembrane region" description="Helical" evidence="1">
    <location>
        <begin position="47"/>
        <end position="70"/>
    </location>
</feature>
<keyword evidence="1" id="KW-0472">Membrane</keyword>
<proteinExistence type="predicted"/>
<reference evidence="2 3" key="1">
    <citation type="submission" date="2014-09" db="EMBL/GenBank/DDBJ databases">
        <title>Sporocytophaga myxococcoides PG-01 genome sequencing.</title>
        <authorList>
            <person name="Liu L."/>
            <person name="Gao P.J."/>
            <person name="Chen G.J."/>
            <person name="Wang L.S."/>
        </authorList>
    </citation>
    <scope>NUCLEOTIDE SEQUENCE [LARGE SCALE GENOMIC DNA]</scope>
    <source>
        <strain evidence="2 3">PG-01</strain>
    </source>
</reference>
<organism evidence="2 3">
    <name type="scientific">Sporocytophaga myxococcoides</name>
    <dbReference type="NCBI Taxonomy" id="153721"/>
    <lineage>
        <taxon>Bacteria</taxon>
        <taxon>Pseudomonadati</taxon>
        <taxon>Bacteroidota</taxon>
        <taxon>Cytophagia</taxon>
        <taxon>Cytophagales</taxon>
        <taxon>Cytophagaceae</taxon>
        <taxon>Sporocytophaga</taxon>
    </lineage>
</organism>
<keyword evidence="3" id="KW-1185">Reference proteome</keyword>
<keyword evidence="1" id="KW-1133">Transmembrane helix</keyword>
<protein>
    <submittedName>
        <fullName evidence="2">Uncharacterized protein</fullName>
    </submittedName>
</protein>
<dbReference type="RefSeq" id="WP_045456814.1">
    <property type="nucleotide sequence ID" value="NZ_BBLT01000001.1"/>
</dbReference>
<dbReference type="STRING" id="153721.MYP_8"/>
<accession>A0A098L8N8</accession>
<dbReference type="OrthoDB" id="1113942at2"/>
<comment type="caution">
    <text evidence="2">The sequence shown here is derived from an EMBL/GenBank/DDBJ whole genome shotgun (WGS) entry which is preliminary data.</text>
</comment>
<sequence length="210" mass="24431">MEKRSIENIFKQGLENYEIQPNEDEWSEIDLALPRINFFRFSFVNFNIYYCSLIVLCFLFSALSLIYTLAGKNVRTQPSVAVKKENIEFEKFDQKELKQINKDSKSVVSQRVSVVKVKPKKIVKSESVANYKINTNKNLHIPLDINQDTLGNNEKLQQSSKEANLSLTELSQPEQQKKKDVSKKRIVYITKQDTIIVIDTLSKRKPKRKN</sequence>
<dbReference type="AlphaFoldDB" id="A0A098L8N8"/>
<evidence type="ECO:0000313" key="3">
    <source>
        <dbReference type="Proteomes" id="UP000030185"/>
    </source>
</evidence>
<evidence type="ECO:0000313" key="2">
    <source>
        <dbReference type="EMBL" id="GAL82782.1"/>
    </source>
</evidence>
<gene>
    <name evidence="2" type="ORF">MYP_8</name>
</gene>
<name>A0A098L8N8_9BACT</name>
<evidence type="ECO:0000256" key="1">
    <source>
        <dbReference type="SAM" id="Phobius"/>
    </source>
</evidence>
<dbReference type="Proteomes" id="UP000030185">
    <property type="component" value="Unassembled WGS sequence"/>
</dbReference>
<keyword evidence="1" id="KW-0812">Transmembrane</keyword>
<dbReference type="EMBL" id="BBLT01000001">
    <property type="protein sequence ID" value="GAL82782.1"/>
    <property type="molecule type" value="Genomic_DNA"/>
</dbReference>